<evidence type="ECO:0000313" key="2">
    <source>
        <dbReference type="Proteomes" id="UP000192095"/>
    </source>
</evidence>
<protein>
    <submittedName>
        <fullName evidence="1">Uncharacterized protein</fullName>
    </submittedName>
</protein>
<dbReference type="Proteomes" id="UP000192095">
    <property type="component" value="Chromosome"/>
</dbReference>
<reference evidence="1 2" key="1">
    <citation type="journal article" date="2017" name="BMC Genomics">
        <title>Comparative and functional genomics of the Lactococcus lactis taxon; insights into evolution and niche adaptation.</title>
        <authorList>
            <person name="Kelleher P."/>
            <person name="Bottacini F."/>
            <person name="Mahony J."/>
            <person name="Kilcawley K.N."/>
            <person name="van Sinderen D."/>
        </authorList>
    </citation>
    <scope>NUCLEOTIDE SEQUENCE [LARGE SCALE GENOMIC DNA]</scope>
    <source>
        <strain evidence="1 2">UC06</strain>
    </source>
</reference>
<name>A0A1V0P485_LACLL</name>
<dbReference type="EMBL" id="CP015902">
    <property type="protein sequence ID" value="ARE21572.1"/>
    <property type="molecule type" value="Genomic_DNA"/>
</dbReference>
<organism evidence="1 2">
    <name type="scientific">Lactococcus lactis subsp. lactis</name>
    <name type="common">Streptococcus lactis</name>
    <dbReference type="NCBI Taxonomy" id="1360"/>
    <lineage>
        <taxon>Bacteria</taxon>
        <taxon>Bacillati</taxon>
        <taxon>Bacillota</taxon>
        <taxon>Bacilli</taxon>
        <taxon>Lactobacillales</taxon>
        <taxon>Streptococcaceae</taxon>
        <taxon>Lactococcus</taxon>
    </lineage>
</organism>
<evidence type="ECO:0000313" key="1">
    <source>
        <dbReference type="EMBL" id="ARE21572.1"/>
    </source>
</evidence>
<accession>A0A1V0P485</accession>
<gene>
    <name evidence="1" type="ORF">LLUC06_2030</name>
</gene>
<dbReference type="RefSeq" id="WP_021722643.1">
    <property type="nucleotide sequence ID" value="NZ_CP015902.2"/>
</dbReference>
<sequence length="255" mass="30296">MAYQYIKKDKLSQEDYKTAFLLSDGKRWHNVSAGIVNSTHEFIKYELDKMAITSDKTLLILNPIFFQEEVFSNIYLECKVSLVVKDDKNERHSILLEKTKIRNPYPNKNYAQCSMKSGNKVCRMGQVFVFDSIAELRKTCHEIEFSWTVRLKEDESFVYGAKTIIRPDFTSNSGTEPNWFYLKNIDVWFSKKKDMYNQSWDFPSYQRKEICLPHYDSKKTSQEENWMEDLEEIQTQELSASLFSDDSFWDTHFFL</sequence>
<dbReference type="AlphaFoldDB" id="A0A1V0P485"/>
<proteinExistence type="predicted"/>